<dbReference type="SUPFAM" id="SSF53649">
    <property type="entry name" value="Alkaline phosphatase-like"/>
    <property type="match status" value="1"/>
</dbReference>
<evidence type="ECO:0000256" key="3">
    <source>
        <dbReference type="SAM" id="MobiDB-lite"/>
    </source>
</evidence>
<evidence type="ECO:0000259" key="5">
    <source>
        <dbReference type="Pfam" id="PF00884"/>
    </source>
</evidence>
<dbReference type="PANTHER" id="PTHR45953">
    <property type="entry name" value="IDURONATE 2-SULFATASE"/>
    <property type="match status" value="1"/>
</dbReference>
<evidence type="ECO:0000256" key="1">
    <source>
        <dbReference type="ARBA" id="ARBA00022723"/>
    </source>
</evidence>
<dbReference type="InterPro" id="IPR006311">
    <property type="entry name" value="TAT_signal"/>
</dbReference>
<feature type="domain" description="Sulfatase N-terminal" evidence="5">
    <location>
        <begin position="46"/>
        <end position="379"/>
    </location>
</feature>
<dbReference type="RefSeq" id="WP_273616715.1">
    <property type="nucleotide sequence ID" value="NZ_CP117417.1"/>
</dbReference>
<feature type="compositionally biased region" description="Low complexity" evidence="3">
    <location>
        <begin position="162"/>
        <end position="175"/>
    </location>
</feature>
<keyword evidence="7" id="KW-1185">Reference proteome</keyword>
<proteinExistence type="predicted"/>
<feature type="signal peptide" evidence="4">
    <location>
        <begin position="1"/>
        <end position="31"/>
    </location>
</feature>
<protein>
    <submittedName>
        <fullName evidence="6">Sulfatase-like hydrolase/transferase</fullName>
    </submittedName>
</protein>
<keyword evidence="4" id="KW-0732">Signal</keyword>
<sequence>MNLPLTRRRIMGGIGAGMLSGVLSHADLAQAAPLAVPVPSSAGSRPNLILFFPDELRADALACYGNPVTRTPNFDRLARGGTMFRNAHVQYPVCAASRCSMLTGLPTSATGHRGFSYLIQPSEPNLFAMLRQSGYDTFFFGKNDVLAPETFATSLTAWADPPAPGAASGDHAPGARSGANNGPVTMLLPPMGERRQTSDYGIIQRAIQVIERKESDRPFCLFLPIFQPHPPYRAPADFAAMYKPEDIPALIPPGLSGKPAYHEAIRRAYGLDKAGPEVFVRVRAAYYGQVSYADWLLGELLDALERTGRDKDTAVFVGSDHGDYAGDYGLVEKWHGGLESCLTHVPLIGRVPGVAGGHVADDMVELFDIMPSFLSLAGARSGGTQFGRSLLPQIHGGAGDPNRAAFTEAGINTYEPQAFDTPSGGLYRMKSQLAAQEPVLVSRAASVRTQRHTYIHRPQGQSEFYDRIADPGETRNLIGTKAVAKDQAAMQQRLLNWYINTSGVPQDTRNSRDVPNFTPPQAPKPEAPDRILDL</sequence>
<reference evidence="6 7" key="1">
    <citation type="submission" date="2023-02" db="EMBL/GenBank/DDBJ databases">
        <title>Genome sequence of Novosphingobium humi KACC 19094.</title>
        <authorList>
            <person name="Kim S."/>
            <person name="Heo J."/>
            <person name="Kwon S.-W."/>
        </authorList>
    </citation>
    <scope>NUCLEOTIDE SEQUENCE [LARGE SCALE GENOMIC DNA]</scope>
    <source>
        <strain evidence="6 7">KACC 19094</strain>
    </source>
</reference>
<dbReference type="Gene3D" id="3.40.720.10">
    <property type="entry name" value="Alkaline Phosphatase, subunit A"/>
    <property type="match status" value="1"/>
</dbReference>
<keyword evidence="2" id="KW-0378">Hydrolase</keyword>
<evidence type="ECO:0000256" key="4">
    <source>
        <dbReference type="SAM" id="SignalP"/>
    </source>
</evidence>
<evidence type="ECO:0000256" key="2">
    <source>
        <dbReference type="ARBA" id="ARBA00022801"/>
    </source>
</evidence>
<dbReference type="InterPro" id="IPR017850">
    <property type="entry name" value="Alkaline_phosphatase_core_sf"/>
</dbReference>
<dbReference type="CDD" id="cd16150">
    <property type="entry name" value="sulfatase_like"/>
    <property type="match status" value="1"/>
</dbReference>
<keyword evidence="1" id="KW-0479">Metal-binding</keyword>
<organism evidence="6 7">
    <name type="scientific">Novosphingobium humi</name>
    <dbReference type="NCBI Taxonomy" id="2282397"/>
    <lineage>
        <taxon>Bacteria</taxon>
        <taxon>Pseudomonadati</taxon>
        <taxon>Pseudomonadota</taxon>
        <taxon>Alphaproteobacteria</taxon>
        <taxon>Sphingomonadales</taxon>
        <taxon>Sphingomonadaceae</taxon>
        <taxon>Novosphingobium</taxon>
    </lineage>
</organism>
<dbReference type="PANTHER" id="PTHR45953:SF1">
    <property type="entry name" value="IDURONATE 2-SULFATASE"/>
    <property type="match status" value="1"/>
</dbReference>
<feature type="region of interest" description="Disordered" evidence="3">
    <location>
        <begin position="505"/>
        <end position="534"/>
    </location>
</feature>
<name>A0ABY7TSS6_9SPHN</name>
<dbReference type="Pfam" id="PF00884">
    <property type="entry name" value="Sulfatase"/>
    <property type="match status" value="1"/>
</dbReference>
<dbReference type="Proteomes" id="UP001218231">
    <property type="component" value="Chromosome"/>
</dbReference>
<dbReference type="EMBL" id="CP117417">
    <property type="protein sequence ID" value="WCT76264.1"/>
    <property type="molecule type" value="Genomic_DNA"/>
</dbReference>
<feature type="chain" id="PRO_5046172958" evidence="4">
    <location>
        <begin position="32"/>
        <end position="534"/>
    </location>
</feature>
<gene>
    <name evidence="6" type="ORF">PQ457_09905</name>
</gene>
<accession>A0ABY7TSS6</accession>
<dbReference type="InterPro" id="IPR000917">
    <property type="entry name" value="Sulfatase_N"/>
</dbReference>
<feature type="region of interest" description="Disordered" evidence="3">
    <location>
        <begin position="162"/>
        <end position="181"/>
    </location>
</feature>
<dbReference type="PROSITE" id="PS51318">
    <property type="entry name" value="TAT"/>
    <property type="match status" value="1"/>
</dbReference>
<evidence type="ECO:0000313" key="6">
    <source>
        <dbReference type="EMBL" id="WCT76264.1"/>
    </source>
</evidence>
<evidence type="ECO:0000313" key="7">
    <source>
        <dbReference type="Proteomes" id="UP001218231"/>
    </source>
</evidence>